<comment type="subcellular location">
    <subcellularLocation>
        <location evidence="1">Membrane</location>
    </subcellularLocation>
</comment>
<keyword evidence="6 9" id="KW-1133">Transmembrane helix</keyword>
<dbReference type="AlphaFoldDB" id="A0A498KCV5"/>
<evidence type="ECO:0000256" key="7">
    <source>
        <dbReference type="ARBA" id="ARBA00023136"/>
    </source>
</evidence>
<evidence type="ECO:0008006" key="12">
    <source>
        <dbReference type="Google" id="ProtNLM"/>
    </source>
</evidence>
<organism evidence="10 11">
    <name type="scientific">Malus domestica</name>
    <name type="common">Apple</name>
    <name type="synonym">Pyrus malus</name>
    <dbReference type="NCBI Taxonomy" id="3750"/>
    <lineage>
        <taxon>Eukaryota</taxon>
        <taxon>Viridiplantae</taxon>
        <taxon>Streptophyta</taxon>
        <taxon>Embryophyta</taxon>
        <taxon>Tracheophyta</taxon>
        <taxon>Spermatophyta</taxon>
        <taxon>Magnoliopsida</taxon>
        <taxon>eudicotyledons</taxon>
        <taxon>Gunneridae</taxon>
        <taxon>Pentapetalae</taxon>
        <taxon>rosids</taxon>
        <taxon>fabids</taxon>
        <taxon>Rosales</taxon>
        <taxon>Rosaceae</taxon>
        <taxon>Amygdaloideae</taxon>
        <taxon>Maleae</taxon>
        <taxon>Malus</taxon>
    </lineage>
</organism>
<evidence type="ECO:0000256" key="3">
    <source>
        <dbReference type="ARBA" id="ARBA00022692"/>
    </source>
</evidence>
<dbReference type="FunFam" id="3.80.10.10:FF:000041">
    <property type="entry name" value="LRR receptor-like serine/threonine-protein kinase ERECTA"/>
    <property type="match status" value="1"/>
</dbReference>
<evidence type="ECO:0000256" key="2">
    <source>
        <dbReference type="ARBA" id="ARBA00022614"/>
    </source>
</evidence>
<evidence type="ECO:0000313" key="10">
    <source>
        <dbReference type="EMBL" id="RXI03312.1"/>
    </source>
</evidence>
<dbReference type="EMBL" id="RDQH01000329">
    <property type="protein sequence ID" value="RXI03312.1"/>
    <property type="molecule type" value="Genomic_DNA"/>
</dbReference>
<dbReference type="SUPFAM" id="SSF52058">
    <property type="entry name" value="L domain-like"/>
    <property type="match status" value="1"/>
</dbReference>
<keyword evidence="5" id="KW-0677">Repeat</keyword>
<keyword evidence="4" id="KW-0732">Signal</keyword>
<sequence length="128" mass="13957">MSCVSTSLLTNDLSISNIKGNIPVDTGNFCNVIDLSMGNNQLSGAIPTSIQRLQNLQGLYLNDNELGGHIPYELYQLYNLAELILGGIHLSVYITSCLGTVVVFLRSLLLGPNLLTSKIPSSLWELKY</sequence>
<evidence type="ECO:0000256" key="8">
    <source>
        <dbReference type="ARBA" id="ARBA00023180"/>
    </source>
</evidence>
<reference evidence="10 11" key="1">
    <citation type="submission" date="2018-10" db="EMBL/GenBank/DDBJ databases">
        <title>A high-quality apple genome assembly.</title>
        <authorList>
            <person name="Hu J."/>
        </authorList>
    </citation>
    <scope>NUCLEOTIDE SEQUENCE [LARGE SCALE GENOMIC DNA]</scope>
    <source>
        <strain evidence="11">cv. HFTH1</strain>
        <tissue evidence="10">Young leaf</tissue>
    </source>
</reference>
<dbReference type="InterPro" id="IPR051809">
    <property type="entry name" value="Plant_receptor-like_S/T_kinase"/>
</dbReference>
<feature type="transmembrane region" description="Helical" evidence="9">
    <location>
        <begin position="83"/>
        <end position="105"/>
    </location>
</feature>
<keyword evidence="7 9" id="KW-0472">Membrane</keyword>
<keyword evidence="2" id="KW-0433">Leucine-rich repeat</keyword>
<dbReference type="InterPro" id="IPR032675">
    <property type="entry name" value="LRR_dom_sf"/>
</dbReference>
<protein>
    <recommendedName>
        <fullName evidence="12">Leucine-rich repeat-containing N-terminal plant-type domain-containing protein</fullName>
    </recommendedName>
</protein>
<evidence type="ECO:0000256" key="4">
    <source>
        <dbReference type="ARBA" id="ARBA00022729"/>
    </source>
</evidence>
<evidence type="ECO:0000256" key="1">
    <source>
        <dbReference type="ARBA" id="ARBA00004370"/>
    </source>
</evidence>
<dbReference type="PANTHER" id="PTHR27008">
    <property type="entry name" value="OS04G0122200 PROTEIN"/>
    <property type="match status" value="1"/>
</dbReference>
<comment type="caution">
    <text evidence="10">The sequence shown here is derived from an EMBL/GenBank/DDBJ whole genome shotgun (WGS) entry which is preliminary data.</text>
</comment>
<evidence type="ECO:0000256" key="5">
    <source>
        <dbReference type="ARBA" id="ARBA00022737"/>
    </source>
</evidence>
<keyword evidence="11" id="KW-1185">Reference proteome</keyword>
<keyword evidence="3 9" id="KW-0812">Transmembrane</keyword>
<evidence type="ECO:0000313" key="11">
    <source>
        <dbReference type="Proteomes" id="UP000290289"/>
    </source>
</evidence>
<proteinExistence type="predicted"/>
<dbReference type="InterPro" id="IPR001611">
    <property type="entry name" value="Leu-rich_rpt"/>
</dbReference>
<dbReference type="PANTHER" id="PTHR27008:SF585">
    <property type="entry name" value="PROTEIN KINASE DOMAIN-CONTAINING PROTEIN"/>
    <property type="match status" value="1"/>
</dbReference>
<dbReference type="Gene3D" id="3.80.10.10">
    <property type="entry name" value="Ribonuclease Inhibitor"/>
    <property type="match status" value="1"/>
</dbReference>
<evidence type="ECO:0000256" key="6">
    <source>
        <dbReference type="ARBA" id="ARBA00022989"/>
    </source>
</evidence>
<dbReference type="Pfam" id="PF00560">
    <property type="entry name" value="LRR_1"/>
    <property type="match status" value="2"/>
</dbReference>
<dbReference type="GO" id="GO:0016020">
    <property type="term" value="C:membrane"/>
    <property type="evidence" value="ECO:0007669"/>
    <property type="project" value="UniProtKB-SubCell"/>
</dbReference>
<name>A0A498KCV5_MALDO</name>
<evidence type="ECO:0000256" key="9">
    <source>
        <dbReference type="SAM" id="Phobius"/>
    </source>
</evidence>
<accession>A0A498KCV5</accession>
<keyword evidence="8" id="KW-0325">Glycoprotein</keyword>
<dbReference type="Proteomes" id="UP000290289">
    <property type="component" value="Chromosome 3"/>
</dbReference>
<dbReference type="STRING" id="3750.A0A498KCV5"/>
<gene>
    <name evidence="10" type="ORF">DVH24_003964</name>
</gene>